<comment type="caution">
    <text evidence="4">The sequence shown here is derived from an EMBL/GenBank/DDBJ whole genome shotgun (WGS) entry which is preliminary data.</text>
</comment>
<accession>A0A0F9M2F7</accession>
<gene>
    <name evidence="4" type="ORF">LCGC14_1207380</name>
</gene>
<dbReference type="InterPro" id="IPR029063">
    <property type="entry name" value="SAM-dependent_MTases_sf"/>
</dbReference>
<dbReference type="EMBL" id="LAZR01006253">
    <property type="protein sequence ID" value="KKM93531.1"/>
    <property type="molecule type" value="Genomic_DNA"/>
</dbReference>
<dbReference type="InterPro" id="IPR002941">
    <property type="entry name" value="DNA_methylase_N4/N6"/>
</dbReference>
<evidence type="ECO:0000256" key="1">
    <source>
        <dbReference type="ARBA" id="ARBA00022603"/>
    </source>
</evidence>
<sequence>ANLILSHSEGCVLRGAKRVKPSNGSGIVGNTTNSPKTRHSYGKYGEIQQSGFTHLDTDGYETTEDWDCEPDCAVRLLDEGSGELKSGEKKLYHRQNVGPGSKGKTMSGGWQSETMTSLHKASQGGASRFFKNFPPARFIYSGKAGKKERGEGNTHPTVKPLKVLEYLCTLTRTPAGGIVLDPFAGSGTTALAAIATDRPYILIEKEAEYVEIAKQRIAGYTAETIYPSEVEEDAGQLTLW</sequence>
<dbReference type="GO" id="GO:0003677">
    <property type="term" value="F:DNA binding"/>
    <property type="evidence" value="ECO:0007669"/>
    <property type="project" value="InterPro"/>
</dbReference>
<dbReference type="InterPro" id="IPR001091">
    <property type="entry name" value="RM_Methyltransferase"/>
</dbReference>
<dbReference type="SUPFAM" id="SSF53335">
    <property type="entry name" value="S-adenosyl-L-methionine-dependent methyltransferases"/>
    <property type="match status" value="1"/>
</dbReference>
<dbReference type="Gene3D" id="3.40.50.150">
    <property type="entry name" value="Vaccinia Virus protein VP39"/>
    <property type="match status" value="1"/>
</dbReference>
<proteinExistence type="predicted"/>
<feature type="domain" description="DNA methylase N-4/N-6" evidence="3">
    <location>
        <begin position="93"/>
        <end position="215"/>
    </location>
</feature>
<reference evidence="4" key="1">
    <citation type="journal article" date="2015" name="Nature">
        <title>Complex archaea that bridge the gap between prokaryotes and eukaryotes.</title>
        <authorList>
            <person name="Spang A."/>
            <person name="Saw J.H."/>
            <person name="Jorgensen S.L."/>
            <person name="Zaremba-Niedzwiedzka K."/>
            <person name="Martijn J."/>
            <person name="Lind A.E."/>
            <person name="van Eijk R."/>
            <person name="Schleper C."/>
            <person name="Guy L."/>
            <person name="Ettema T.J."/>
        </authorList>
    </citation>
    <scope>NUCLEOTIDE SEQUENCE</scope>
</reference>
<dbReference type="GO" id="GO:0032259">
    <property type="term" value="P:methylation"/>
    <property type="evidence" value="ECO:0007669"/>
    <property type="project" value="UniProtKB-KW"/>
</dbReference>
<organism evidence="4">
    <name type="scientific">marine sediment metagenome</name>
    <dbReference type="NCBI Taxonomy" id="412755"/>
    <lineage>
        <taxon>unclassified sequences</taxon>
        <taxon>metagenomes</taxon>
        <taxon>ecological metagenomes</taxon>
    </lineage>
</organism>
<protein>
    <recommendedName>
        <fullName evidence="3">DNA methylase N-4/N-6 domain-containing protein</fullName>
    </recommendedName>
</protein>
<dbReference type="Pfam" id="PF01555">
    <property type="entry name" value="N6_N4_Mtase"/>
    <property type="match status" value="1"/>
</dbReference>
<keyword evidence="1" id="KW-0489">Methyltransferase</keyword>
<dbReference type="AlphaFoldDB" id="A0A0F9M2F7"/>
<feature type="non-terminal residue" evidence="4">
    <location>
        <position position="1"/>
    </location>
</feature>
<evidence type="ECO:0000313" key="4">
    <source>
        <dbReference type="EMBL" id="KKM93531.1"/>
    </source>
</evidence>
<dbReference type="GO" id="GO:0008170">
    <property type="term" value="F:N-methyltransferase activity"/>
    <property type="evidence" value="ECO:0007669"/>
    <property type="project" value="InterPro"/>
</dbReference>
<evidence type="ECO:0000259" key="3">
    <source>
        <dbReference type="Pfam" id="PF01555"/>
    </source>
</evidence>
<dbReference type="PRINTS" id="PR00508">
    <property type="entry name" value="S21N4MTFRASE"/>
</dbReference>
<keyword evidence="2" id="KW-0808">Transferase</keyword>
<evidence type="ECO:0000256" key="2">
    <source>
        <dbReference type="ARBA" id="ARBA00022679"/>
    </source>
</evidence>
<name>A0A0F9M2F7_9ZZZZ</name>